<dbReference type="GeneID" id="27795130"/>
<dbReference type="EMBL" id="LT608166">
    <property type="protein sequence ID" value="SCN63214.1"/>
    <property type="molecule type" value="Genomic_DNA"/>
</dbReference>
<feature type="transmembrane region" description="Helical" evidence="1">
    <location>
        <begin position="33"/>
        <end position="66"/>
    </location>
</feature>
<dbReference type="EMBL" id="LK022891">
    <property type="protein sequence ID" value="VTZ71061.1"/>
    <property type="molecule type" value="Genomic_DNA"/>
</dbReference>
<dbReference type="KEGG" id="pcb:PCHAS_1438400"/>
<organism evidence="3 4">
    <name type="scientific">Plasmodium chabaudi chabaudi</name>
    <dbReference type="NCBI Taxonomy" id="31271"/>
    <lineage>
        <taxon>Eukaryota</taxon>
        <taxon>Sar</taxon>
        <taxon>Alveolata</taxon>
        <taxon>Apicomplexa</taxon>
        <taxon>Aconoidasida</taxon>
        <taxon>Haemosporida</taxon>
        <taxon>Plasmodiidae</taxon>
        <taxon>Plasmodium</taxon>
        <taxon>Plasmodium (Vinckeia)</taxon>
    </lineage>
</organism>
<gene>
    <name evidence="3" type="ORF">PCHAS_1438400</name>
    <name evidence="2" type="ORF">PCHCB_000460100</name>
</gene>
<name>A0A077TRA2_PLACU</name>
<keyword evidence="4" id="KW-1185">Reference proteome</keyword>
<sequence length="101" mass="11288">MPLNVIIPSEPKNPSSIFKYERKDTPSADLEGLLVLCFLGILIGVYFKVIEVIFMIVFFLISIFLTSNSGEINIVSILPMITMVIMTSTMSWLQQKGSNKA</sequence>
<evidence type="ECO:0000313" key="2">
    <source>
        <dbReference type="EMBL" id="SCN63214.1"/>
    </source>
</evidence>
<proteinExistence type="predicted"/>
<feature type="transmembrane region" description="Helical" evidence="1">
    <location>
        <begin position="72"/>
        <end position="93"/>
    </location>
</feature>
<reference evidence="3" key="3">
    <citation type="submission" date="2019-05" db="EMBL/GenBank/DDBJ databases">
        <authorList>
            <consortium name="Pathogen Informatics"/>
        </authorList>
    </citation>
    <scope>NUCLEOTIDE SEQUENCE</scope>
    <source>
        <strain evidence="3">AS</strain>
        <strain evidence="2 5">CB</strain>
    </source>
</reference>
<dbReference type="AlphaFoldDB" id="A0A077TRA2"/>
<evidence type="ECO:0000313" key="3">
    <source>
        <dbReference type="EMBL" id="VTZ71061.1"/>
    </source>
</evidence>
<dbReference type="OrthoDB" id="392050at2759"/>
<dbReference type="RefSeq" id="XP_016654964.1">
    <property type="nucleotide sequence ID" value="XM_016799711.1"/>
</dbReference>
<evidence type="ECO:0000256" key="1">
    <source>
        <dbReference type="SAM" id="Phobius"/>
    </source>
</evidence>
<evidence type="ECO:0000313" key="4">
    <source>
        <dbReference type="Proteomes" id="UP000071118"/>
    </source>
</evidence>
<dbReference type="Proteomes" id="UP000195489">
    <property type="component" value="Chromosome 14"/>
</dbReference>
<reference evidence="3" key="2">
    <citation type="submission" date="2014-05" db="EMBL/GenBank/DDBJ databases">
        <authorList>
            <person name="Aslett M.A."/>
            <person name="De Silva N."/>
        </authorList>
    </citation>
    <scope>NUCLEOTIDE SEQUENCE</scope>
    <source>
        <strain evidence="3">AS</strain>
    </source>
</reference>
<keyword evidence="1" id="KW-0812">Transmembrane</keyword>
<protein>
    <submittedName>
        <fullName evidence="3">Uncharacterized protein</fullName>
    </submittedName>
</protein>
<accession>A0A077TRA2</accession>
<evidence type="ECO:0000313" key="5">
    <source>
        <dbReference type="Proteomes" id="UP000195489"/>
    </source>
</evidence>
<dbReference type="Proteomes" id="UP000071118">
    <property type="component" value="Chromosome 14"/>
</dbReference>
<dbReference type="VEuPathDB" id="PlasmoDB:PCHAS_1438400"/>
<keyword evidence="1" id="KW-0472">Membrane</keyword>
<reference evidence="3 4" key="1">
    <citation type="journal article" date="2014" name="BMC Biol.">
        <title>A comprehensive evaluation of rodent malaria parasite genomes and gene expression.</title>
        <authorList>
            <person name="Otto T.D."/>
            <person name="Bohme U."/>
            <person name="Jackson A.P."/>
            <person name="Hunt M."/>
            <person name="Franke-Fayard B."/>
            <person name="Hoeijmakers W.A."/>
            <person name="Religa A.A."/>
            <person name="Robertson L."/>
            <person name="Sanders M."/>
            <person name="Ogun S.A."/>
            <person name="Cunningham D."/>
            <person name="Erhart A."/>
            <person name="Billker O."/>
            <person name="Khan S.M."/>
            <person name="Stunnenberg H.G."/>
            <person name="Langhorne J."/>
            <person name="Holder A.A."/>
            <person name="Waters A.P."/>
            <person name="Newbold C.I."/>
            <person name="Pain A."/>
            <person name="Berriman M."/>
            <person name="Janse C.J."/>
        </authorList>
    </citation>
    <scope>NUCLEOTIDE SEQUENCE [LARGE SCALE GENOMIC DNA]</scope>
    <source>
        <strain evidence="3 4">AS</strain>
    </source>
</reference>
<keyword evidence="1" id="KW-1133">Transmembrane helix</keyword>